<evidence type="ECO:0000313" key="3">
    <source>
        <dbReference type="EMBL" id="VEG29158.1"/>
    </source>
</evidence>
<dbReference type="Proteomes" id="UP000266895">
    <property type="component" value="Chromosome"/>
</dbReference>
<dbReference type="OrthoDB" id="3260778at2"/>
<keyword evidence="2" id="KW-0472">Membrane</keyword>
<feature type="region of interest" description="Disordered" evidence="1">
    <location>
        <begin position="1"/>
        <end position="31"/>
    </location>
</feature>
<feature type="compositionally biased region" description="Low complexity" evidence="1">
    <location>
        <begin position="7"/>
        <end position="24"/>
    </location>
</feature>
<feature type="transmembrane region" description="Helical" evidence="2">
    <location>
        <begin position="96"/>
        <end position="115"/>
    </location>
</feature>
<dbReference type="AlphaFoldDB" id="A0A3S4RGE0"/>
<keyword evidence="4" id="KW-1185">Reference proteome</keyword>
<sequence length="332" mass="32972">MSPQTPLSPSAAGAADPAPTPSGGLPVAPRSRRGDHVVSACTGLVLAPLTLALIALALQGANEGRVLLTLALLAVLLVVSAGGQALFAARSSLGGLAAGTVTLVVQLVLLSGSSAASSTTAARLLDLAHTGAVLAVSALLVGGAWGMRHARRAGRAEARLAARLAQQDRTVGMTPSAPPSRRRDHIASLPLTLAALVISLVVLHGAGTEVVTGAPGAGAWAGTVCAWGLLAAGAALTGRSSLGARATGPLLVVVGLPALLAVALPGLPGLAVLDRWLPGDPRAMTLVSTGLVLMALGWGAHLARRRGRLEVLAERRSTDLATPPLGVTRPGA</sequence>
<feature type="transmembrane region" description="Helical" evidence="2">
    <location>
        <begin position="66"/>
        <end position="89"/>
    </location>
</feature>
<gene>
    <name evidence="3" type="ORF">NCTC11636_01907</name>
</gene>
<reference evidence="3 4" key="1">
    <citation type="submission" date="2018-12" db="EMBL/GenBank/DDBJ databases">
        <authorList>
            <consortium name="Pathogen Informatics"/>
        </authorList>
    </citation>
    <scope>NUCLEOTIDE SEQUENCE [LARGE SCALE GENOMIC DNA]</scope>
    <source>
        <strain evidence="3 4">NCTC11636</strain>
    </source>
</reference>
<dbReference type="EMBL" id="LR134350">
    <property type="protein sequence ID" value="VEG29158.1"/>
    <property type="molecule type" value="Genomic_DNA"/>
</dbReference>
<evidence type="ECO:0000256" key="2">
    <source>
        <dbReference type="SAM" id="Phobius"/>
    </source>
</evidence>
<keyword evidence="2" id="KW-0812">Transmembrane</keyword>
<protein>
    <submittedName>
        <fullName evidence="3">Uncharacterized protein</fullName>
    </submittedName>
</protein>
<name>A0A3S4RGE0_9ACTO</name>
<evidence type="ECO:0000313" key="4">
    <source>
        <dbReference type="Proteomes" id="UP000266895"/>
    </source>
</evidence>
<feature type="transmembrane region" description="Helical" evidence="2">
    <location>
        <begin position="37"/>
        <end position="60"/>
    </location>
</feature>
<proteinExistence type="predicted"/>
<accession>A0A3S4RGE0</accession>
<feature type="transmembrane region" description="Helical" evidence="2">
    <location>
        <begin position="127"/>
        <end position="147"/>
    </location>
</feature>
<feature type="transmembrane region" description="Helical" evidence="2">
    <location>
        <begin position="186"/>
        <end position="206"/>
    </location>
</feature>
<feature type="transmembrane region" description="Helical" evidence="2">
    <location>
        <begin position="250"/>
        <end position="271"/>
    </location>
</feature>
<keyword evidence="2" id="KW-1133">Transmembrane helix</keyword>
<feature type="transmembrane region" description="Helical" evidence="2">
    <location>
        <begin position="218"/>
        <end position="238"/>
    </location>
</feature>
<organism evidence="3 4">
    <name type="scientific">Actinomyces howellii</name>
    <dbReference type="NCBI Taxonomy" id="52771"/>
    <lineage>
        <taxon>Bacteria</taxon>
        <taxon>Bacillati</taxon>
        <taxon>Actinomycetota</taxon>
        <taxon>Actinomycetes</taxon>
        <taxon>Actinomycetales</taxon>
        <taxon>Actinomycetaceae</taxon>
        <taxon>Actinomyces</taxon>
    </lineage>
</organism>
<dbReference type="KEGG" id="ahw:NCTC11636_01907"/>
<evidence type="ECO:0000256" key="1">
    <source>
        <dbReference type="SAM" id="MobiDB-lite"/>
    </source>
</evidence>
<feature type="transmembrane region" description="Helical" evidence="2">
    <location>
        <begin position="283"/>
        <end position="303"/>
    </location>
</feature>
<dbReference type="RefSeq" id="WP_126382906.1">
    <property type="nucleotide sequence ID" value="NZ_LR134350.1"/>
</dbReference>